<evidence type="ECO:0000313" key="2">
    <source>
        <dbReference type="EMBL" id="MQM01170.1"/>
    </source>
</evidence>
<comment type="caution">
    <text evidence="2">The sequence shown here is derived from an EMBL/GenBank/DDBJ whole genome shotgun (WGS) entry which is preliminary data.</text>
</comment>
<accession>A0A843WDY2</accession>
<proteinExistence type="predicted"/>
<dbReference type="EMBL" id="NMUH01002631">
    <property type="protein sequence ID" value="MQM01170.1"/>
    <property type="molecule type" value="Genomic_DNA"/>
</dbReference>
<evidence type="ECO:0000256" key="1">
    <source>
        <dbReference type="SAM" id="Phobius"/>
    </source>
</evidence>
<evidence type="ECO:0000313" key="3">
    <source>
        <dbReference type="Proteomes" id="UP000652761"/>
    </source>
</evidence>
<keyword evidence="1" id="KW-0812">Transmembrane</keyword>
<dbReference type="AlphaFoldDB" id="A0A843WDY2"/>
<dbReference type="Proteomes" id="UP000652761">
    <property type="component" value="Unassembled WGS sequence"/>
</dbReference>
<organism evidence="2 3">
    <name type="scientific">Colocasia esculenta</name>
    <name type="common">Wild taro</name>
    <name type="synonym">Arum esculentum</name>
    <dbReference type="NCBI Taxonomy" id="4460"/>
    <lineage>
        <taxon>Eukaryota</taxon>
        <taxon>Viridiplantae</taxon>
        <taxon>Streptophyta</taxon>
        <taxon>Embryophyta</taxon>
        <taxon>Tracheophyta</taxon>
        <taxon>Spermatophyta</taxon>
        <taxon>Magnoliopsida</taxon>
        <taxon>Liliopsida</taxon>
        <taxon>Araceae</taxon>
        <taxon>Aroideae</taxon>
        <taxon>Colocasieae</taxon>
        <taxon>Colocasia</taxon>
    </lineage>
</organism>
<keyword evidence="1" id="KW-1133">Transmembrane helix</keyword>
<protein>
    <submittedName>
        <fullName evidence="2">Uncharacterized protein</fullName>
    </submittedName>
</protein>
<feature type="transmembrane region" description="Helical" evidence="1">
    <location>
        <begin position="141"/>
        <end position="164"/>
    </location>
</feature>
<gene>
    <name evidence="2" type="ORF">Taro_033912</name>
</gene>
<sequence length="170" mass="18860">MRQRLALRYSHGGRVLLSDRDAIFVCMRAACRALGGQPDRAERALFGQGEKLLRGSRVIWHLGVVFGVVSLRGRRTEWGKLRVIVSLHVLREVGPFVRDCETERLVEVLPVVVCPGSGTILVVDPWWYLVVVGLWSNLPRVVLLLVFGLPVKLVALATSCCNGLPIRLVA</sequence>
<keyword evidence="1" id="KW-0472">Membrane</keyword>
<feature type="transmembrane region" description="Helical" evidence="1">
    <location>
        <begin position="108"/>
        <end position="129"/>
    </location>
</feature>
<keyword evidence="3" id="KW-1185">Reference proteome</keyword>
<name>A0A843WDY2_COLES</name>
<reference evidence="2" key="1">
    <citation type="submission" date="2017-07" db="EMBL/GenBank/DDBJ databases">
        <title>Taro Niue Genome Assembly and Annotation.</title>
        <authorList>
            <person name="Atibalentja N."/>
            <person name="Keating K."/>
            <person name="Fields C.J."/>
        </authorList>
    </citation>
    <scope>NUCLEOTIDE SEQUENCE</scope>
    <source>
        <strain evidence="2">Niue_2</strain>
        <tissue evidence="2">Leaf</tissue>
    </source>
</reference>